<keyword evidence="8" id="KW-1185">Reference proteome</keyword>
<feature type="compositionally biased region" description="Polar residues" evidence="6">
    <location>
        <begin position="553"/>
        <end position="584"/>
    </location>
</feature>
<gene>
    <name evidence="7" type="ORF">PG986_014550</name>
</gene>
<dbReference type="InterPro" id="IPR024758">
    <property type="entry name" value="Inp1"/>
</dbReference>
<feature type="region of interest" description="Disordered" evidence="6">
    <location>
        <begin position="74"/>
        <end position="93"/>
    </location>
</feature>
<dbReference type="EMBL" id="JAQQWE010000010">
    <property type="protein sequence ID" value="KAK7937682.1"/>
    <property type="molecule type" value="Genomic_DNA"/>
</dbReference>
<feature type="region of interest" description="Disordered" evidence="6">
    <location>
        <begin position="1"/>
        <end position="49"/>
    </location>
</feature>
<feature type="compositionally biased region" description="Low complexity" evidence="6">
    <location>
        <begin position="525"/>
        <end position="534"/>
    </location>
</feature>
<accession>A0ABR1PTA8</accession>
<feature type="region of interest" description="Disordered" evidence="6">
    <location>
        <begin position="687"/>
        <end position="709"/>
    </location>
</feature>
<dbReference type="Proteomes" id="UP001391051">
    <property type="component" value="Unassembled WGS sequence"/>
</dbReference>
<keyword evidence="5" id="KW-0472">Membrane</keyword>
<evidence type="ECO:0000256" key="3">
    <source>
        <dbReference type="ARBA" id="ARBA00010707"/>
    </source>
</evidence>
<dbReference type="GeneID" id="92083834"/>
<evidence type="ECO:0000313" key="8">
    <source>
        <dbReference type="Proteomes" id="UP001391051"/>
    </source>
</evidence>
<feature type="region of interest" description="Disordered" evidence="6">
    <location>
        <begin position="807"/>
        <end position="851"/>
    </location>
</feature>
<feature type="compositionally biased region" description="Low complexity" evidence="6">
    <location>
        <begin position="26"/>
        <end position="48"/>
    </location>
</feature>
<dbReference type="Pfam" id="PF12634">
    <property type="entry name" value="Inp1"/>
    <property type="match status" value="1"/>
</dbReference>
<sequence>MDSQSHADPRMPAPRRVVTLPTVLQVPRRSPSVSSLSSRTSALSTASRGPDELVETLYNHPYAKITSFTSGPGVSYGPSNGLDEPEPGSLQPSSRLERTIAIGPFRIYRAPGSVAFLSCGAALQPILPKSQCWCIAEDNSQFVLQIRRPQYWRIEVPVADAEEVQQALLLRDVFDNILLFEKTECPFVRSFTVELPPRPETEVIKKPWTSVGKHLIPTVFTSDLSPPAPSPRLVSGRMRLKPTPRKNDFSSEDDTHSDERENPTPYVTQEDPITTVAESNEPEIENRGRRSEKEEKVNITTNAPVALSVYDKAEKSHAAGEPQIMEVRVDSDSSDQGKETDAQDLALTTLGTKRDTEVDMAISQSEVRPSQAEAPEQVQISPDPCVINTRVSDPPAAVPAVPLKQQDSKPKARVLQNSKAPRLVSASKILEPTLTMPLEQSLLPKRPRQTVTVQECNDGPDAAPAATEEVFGDDDDGPSLWEGSGNIGAVNLKKKRMSRILAGRTAALQPQLTVMTAPPSRPRPSRSAAPSRPRQPMRTRPAIQIPTPEPTAPSHTSDDTSPIGSTDGSTDSFHSLQSNQSWHSPITPLPASPTRSRADSPSGHRFPYPHDNIYKTPKIRVKDNTEAVTTPRTDVTVMPTSATLTNHSDSPMPRSPSEDSKLASPAYIESVKEEIRASALEDRPALRNRARSASHTMSISQRRGLSPLPPAANLFTPPRQARPASALETVRKLPSNLIHKTVSMLMSPPGHLVHLMLQVAAKIAAGEWRGLVFGFNEGGEKIPVQWDYSDGELSSWEDDDDYHFCMGRFGSMRKDKEREEQQQQQQQQSPPRANDEPVGSPEEDSRGWEVD</sequence>
<organism evidence="7 8">
    <name type="scientific">Apiospora aurea</name>
    <dbReference type="NCBI Taxonomy" id="335848"/>
    <lineage>
        <taxon>Eukaryota</taxon>
        <taxon>Fungi</taxon>
        <taxon>Dikarya</taxon>
        <taxon>Ascomycota</taxon>
        <taxon>Pezizomycotina</taxon>
        <taxon>Sordariomycetes</taxon>
        <taxon>Xylariomycetidae</taxon>
        <taxon>Amphisphaeriales</taxon>
        <taxon>Apiosporaceae</taxon>
        <taxon>Apiospora</taxon>
    </lineage>
</organism>
<proteinExistence type="inferred from homology"/>
<comment type="function">
    <text evidence="1">Required for peroxisome inheritance.</text>
</comment>
<feature type="region of interest" description="Disordered" evidence="6">
    <location>
        <begin position="641"/>
        <end position="661"/>
    </location>
</feature>
<evidence type="ECO:0000256" key="2">
    <source>
        <dbReference type="ARBA" id="ARBA00004421"/>
    </source>
</evidence>
<comment type="caution">
    <text evidence="7">The sequence shown here is derived from an EMBL/GenBank/DDBJ whole genome shotgun (WGS) entry which is preliminary data.</text>
</comment>
<feature type="region of interest" description="Disordered" evidence="6">
    <location>
        <begin position="219"/>
        <end position="299"/>
    </location>
</feature>
<evidence type="ECO:0000313" key="7">
    <source>
        <dbReference type="EMBL" id="KAK7937682.1"/>
    </source>
</evidence>
<comment type="subcellular location">
    <subcellularLocation>
        <location evidence="2">Peroxisome membrane</location>
        <topology evidence="2">Peripheral membrane protein</topology>
    </subcellularLocation>
</comment>
<evidence type="ECO:0000256" key="6">
    <source>
        <dbReference type="SAM" id="MobiDB-lite"/>
    </source>
</evidence>
<feature type="region of interest" description="Disordered" evidence="6">
    <location>
        <begin position="456"/>
        <end position="479"/>
    </location>
</feature>
<comment type="similarity">
    <text evidence="3">Belongs to the INP1 family.</text>
</comment>
<evidence type="ECO:0000256" key="5">
    <source>
        <dbReference type="ARBA" id="ARBA00023136"/>
    </source>
</evidence>
<reference evidence="7 8" key="1">
    <citation type="submission" date="2023-01" db="EMBL/GenBank/DDBJ databases">
        <title>Analysis of 21 Apiospora genomes using comparative genomics revels a genus with tremendous synthesis potential of carbohydrate active enzymes and secondary metabolites.</title>
        <authorList>
            <person name="Sorensen T."/>
        </authorList>
    </citation>
    <scope>NUCLEOTIDE SEQUENCE [LARGE SCALE GENOMIC DNA]</scope>
    <source>
        <strain evidence="7 8">CBS 24483</strain>
    </source>
</reference>
<name>A0ABR1PTA8_9PEZI</name>
<evidence type="ECO:0000256" key="4">
    <source>
        <dbReference type="ARBA" id="ARBA00021397"/>
    </source>
</evidence>
<dbReference type="RefSeq" id="XP_066693010.1">
    <property type="nucleotide sequence ID" value="XM_066850772.1"/>
</dbReference>
<feature type="compositionally biased region" description="Basic and acidic residues" evidence="6">
    <location>
        <begin position="245"/>
        <end position="262"/>
    </location>
</feature>
<feature type="compositionally biased region" description="Basic and acidic residues" evidence="6">
    <location>
        <begin position="812"/>
        <end position="821"/>
    </location>
</feature>
<evidence type="ECO:0000256" key="1">
    <source>
        <dbReference type="ARBA" id="ARBA00003594"/>
    </source>
</evidence>
<protein>
    <recommendedName>
        <fullName evidence="4">Inheritance of peroxisomes protein 1</fullName>
    </recommendedName>
</protein>
<feature type="region of interest" description="Disordered" evidence="6">
    <location>
        <begin position="509"/>
        <end position="618"/>
    </location>
</feature>
<feature type="compositionally biased region" description="Polar residues" evidence="6">
    <location>
        <begin position="693"/>
        <end position="703"/>
    </location>
</feature>
<feature type="compositionally biased region" description="Basic and acidic residues" evidence="6">
    <location>
        <begin position="284"/>
        <end position="297"/>
    </location>
</feature>